<dbReference type="EnsemblPlants" id="KQK20540">
    <property type="protein sequence ID" value="KQK20540"/>
    <property type="gene ID" value="BRADI_1g55194v3"/>
</dbReference>
<evidence type="ECO:0000313" key="1">
    <source>
        <dbReference type="EMBL" id="KQK20540.1"/>
    </source>
</evidence>
<dbReference type="InParanoid" id="A0A0Q3K7T6"/>
<sequence length="121" mass="13614">MDVVRTRDGGTKIEAVAYDDQADRFNTALRTGSAYVFSNVGFMDTEAAVEVEFNLPADLYCSIGRRTVLDAAANIIIPDLPPRFNEFHAVYRQCDRTLADVIGVVVYVRREYVIPYLKSFP</sequence>
<dbReference type="OrthoDB" id="686632at2759"/>
<reference evidence="1" key="2">
    <citation type="submission" date="2017-06" db="EMBL/GenBank/DDBJ databases">
        <title>WGS assembly of Brachypodium distachyon.</title>
        <authorList>
            <consortium name="The International Brachypodium Initiative"/>
            <person name="Lucas S."/>
            <person name="Harmon-Smith M."/>
            <person name="Lail K."/>
            <person name="Tice H."/>
            <person name="Grimwood J."/>
            <person name="Bruce D."/>
            <person name="Barry K."/>
            <person name="Shu S."/>
            <person name="Lindquist E."/>
            <person name="Wang M."/>
            <person name="Pitluck S."/>
            <person name="Vogel J.P."/>
            <person name="Garvin D.F."/>
            <person name="Mockler T.C."/>
            <person name="Schmutz J."/>
            <person name="Rokhsar D."/>
            <person name="Bevan M.W."/>
        </authorList>
    </citation>
    <scope>NUCLEOTIDE SEQUENCE</scope>
    <source>
        <strain evidence="1">Bd21</strain>
    </source>
</reference>
<gene>
    <name evidence="1" type="ORF">BRADI_1g55194v3</name>
</gene>
<proteinExistence type="predicted"/>
<keyword evidence="3" id="KW-1185">Reference proteome</keyword>
<evidence type="ECO:0008006" key="4">
    <source>
        <dbReference type="Google" id="ProtNLM"/>
    </source>
</evidence>
<evidence type="ECO:0000313" key="2">
    <source>
        <dbReference type="EnsemblPlants" id="KQK20540"/>
    </source>
</evidence>
<reference evidence="2" key="3">
    <citation type="submission" date="2018-08" db="UniProtKB">
        <authorList>
            <consortium name="EnsemblPlants"/>
        </authorList>
    </citation>
    <scope>IDENTIFICATION</scope>
    <source>
        <strain evidence="2">cv. Bd21</strain>
    </source>
</reference>
<dbReference type="AlphaFoldDB" id="A0A0Q3K7T6"/>
<organism evidence="1">
    <name type="scientific">Brachypodium distachyon</name>
    <name type="common">Purple false brome</name>
    <name type="synonym">Trachynia distachya</name>
    <dbReference type="NCBI Taxonomy" id="15368"/>
    <lineage>
        <taxon>Eukaryota</taxon>
        <taxon>Viridiplantae</taxon>
        <taxon>Streptophyta</taxon>
        <taxon>Embryophyta</taxon>
        <taxon>Tracheophyta</taxon>
        <taxon>Spermatophyta</taxon>
        <taxon>Magnoliopsida</taxon>
        <taxon>Liliopsida</taxon>
        <taxon>Poales</taxon>
        <taxon>Poaceae</taxon>
        <taxon>BOP clade</taxon>
        <taxon>Pooideae</taxon>
        <taxon>Stipodae</taxon>
        <taxon>Brachypodieae</taxon>
        <taxon>Brachypodium</taxon>
    </lineage>
</organism>
<reference evidence="1 2" key="1">
    <citation type="journal article" date="2010" name="Nature">
        <title>Genome sequencing and analysis of the model grass Brachypodium distachyon.</title>
        <authorList>
            <consortium name="International Brachypodium Initiative"/>
        </authorList>
    </citation>
    <scope>NUCLEOTIDE SEQUENCE [LARGE SCALE GENOMIC DNA]</scope>
    <source>
        <strain evidence="1 2">Bd21</strain>
    </source>
</reference>
<protein>
    <recommendedName>
        <fullName evidence="4">DUF223 domain-containing protein</fullName>
    </recommendedName>
</protein>
<dbReference type="Proteomes" id="UP000008810">
    <property type="component" value="Chromosome 1"/>
</dbReference>
<dbReference type="EMBL" id="CM000880">
    <property type="protein sequence ID" value="KQK20540.1"/>
    <property type="molecule type" value="Genomic_DNA"/>
</dbReference>
<accession>A0A0Q3K7T6</accession>
<dbReference type="Gramene" id="KQK20540">
    <property type="protein sequence ID" value="KQK20540"/>
    <property type="gene ID" value="BRADI_1g55194v3"/>
</dbReference>
<name>A0A0Q3K7T6_BRADI</name>
<evidence type="ECO:0000313" key="3">
    <source>
        <dbReference type="Proteomes" id="UP000008810"/>
    </source>
</evidence>